<dbReference type="InterPro" id="IPR036116">
    <property type="entry name" value="FN3_sf"/>
</dbReference>
<keyword evidence="6" id="KW-1185">Reference proteome</keyword>
<feature type="compositionally biased region" description="Polar residues" evidence="3">
    <location>
        <begin position="275"/>
        <end position="297"/>
    </location>
</feature>
<keyword evidence="2" id="KW-1015">Disulfide bond</keyword>
<organism evidence="5 6">
    <name type="scientific">Crypturellus soui</name>
    <dbReference type="NCBI Taxonomy" id="458187"/>
    <lineage>
        <taxon>Eukaryota</taxon>
        <taxon>Metazoa</taxon>
        <taxon>Chordata</taxon>
        <taxon>Craniata</taxon>
        <taxon>Vertebrata</taxon>
        <taxon>Euteleostomi</taxon>
        <taxon>Archelosauria</taxon>
        <taxon>Archosauria</taxon>
        <taxon>Dinosauria</taxon>
        <taxon>Saurischia</taxon>
        <taxon>Theropoda</taxon>
        <taxon>Coelurosauria</taxon>
        <taxon>Aves</taxon>
        <taxon>Palaeognathae</taxon>
        <taxon>Tinamiformes</taxon>
        <taxon>Tinamidae</taxon>
        <taxon>Crypturellus</taxon>
    </lineage>
</organism>
<dbReference type="SUPFAM" id="SSF49265">
    <property type="entry name" value="Fibronectin type III"/>
    <property type="match status" value="1"/>
</dbReference>
<feature type="domain" description="Fibronectin type-III" evidence="4">
    <location>
        <begin position="179"/>
        <end position="280"/>
    </location>
</feature>
<dbReference type="InterPro" id="IPR013783">
    <property type="entry name" value="Ig-like_fold"/>
</dbReference>
<protein>
    <submittedName>
        <fullName evidence="5">PTPRU phosphatase</fullName>
    </submittedName>
</protein>
<evidence type="ECO:0000313" key="5">
    <source>
        <dbReference type="EMBL" id="NWI17406.1"/>
    </source>
</evidence>
<reference evidence="5 6" key="1">
    <citation type="submission" date="2019-09" db="EMBL/GenBank/DDBJ databases">
        <title>Bird 10,000 Genomes (B10K) Project - Family phase.</title>
        <authorList>
            <person name="Zhang G."/>
        </authorList>
    </citation>
    <scope>NUCLEOTIDE SEQUENCE [LARGE SCALE GENOMIC DNA]</scope>
    <source>
        <strain evidence="5">B10K-MSB-42743</strain>
        <tissue evidence="5">Heart</tissue>
    </source>
</reference>
<evidence type="ECO:0000256" key="1">
    <source>
        <dbReference type="ARBA" id="ARBA00022737"/>
    </source>
</evidence>
<dbReference type="Proteomes" id="UP000545332">
    <property type="component" value="Unassembled WGS sequence"/>
</dbReference>
<feature type="region of interest" description="Disordered" evidence="3">
    <location>
        <begin position="265"/>
        <end position="299"/>
    </location>
</feature>
<dbReference type="AlphaFoldDB" id="A0A7K4KND2"/>
<evidence type="ECO:0000313" key="6">
    <source>
        <dbReference type="Proteomes" id="UP000545332"/>
    </source>
</evidence>
<dbReference type="OrthoDB" id="9204546at2759"/>
<dbReference type="PANTHER" id="PTHR24051">
    <property type="entry name" value="SUSHI DOMAIN-CONTAINING PROTEIN 1"/>
    <property type="match status" value="1"/>
</dbReference>
<dbReference type="PANTHER" id="PTHR24051:SF6">
    <property type="entry name" value="FIBRONECTIN TYPE-III DOMAIN-CONTAINING PROTEIN-RELATED"/>
    <property type="match status" value="1"/>
</dbReference>
<name>A0A7K4KND2_9AVES</name>
<accession>A0A7K4KND2</accession>
<keyword evidence="1" id="KW-0677">Repeat</keyword>
<dbReference type="PROSITE" id="PS50853">
    <property type="entry name" value="FN3"/>
    <property type="match status" value="1"/>
</dbReference>
<dbReference type="Pfam" id="PF00041">
    <property type="entry name" value="fn3"/>
    <property type="match status" value="1"/>
</dbReference>
<evidence type="ECO:0000259" key="4">
    <source>
        <dbReference type="PROSITE" id="PS50853"/>
    </source>
</evidence>
<dbReference type="InterPro" id="IPR051622">
    <property type="entry name" value="R-tyr_protein_phosphatases"/>
</dbReference>
<sequence>MCQRPQWDRSLQLTPDQRNYKQDDEVLLSCPEGLHPSFTDVKCESELQYFSHGKPVYGEVWMGRNGTAGWIHIQSDVDCAELLQVVPETLEVSSTSIKLNWTCTFPDACQDMRGICHLVGLPSPPCETEEVTGGEILQNGQKGTFTCPLLHPFTPYSVTIYLPPRTVLFTWQFQTKETVPDKPQNLSLDASAGVLRWSALPPCKGEILGYQLSITARSARESSFLEVERLRVNGSVTEYKLPDHRPGLTYVVTVQGLTAAGAGAASRQEFPGSGLETSAPLNGSSSGAHGISPSQGTAVLPLRPITEPHTAQSEHQLVVAARQDPAALASVCSADLQPFNANQQHRAYVAAVLNLTAPTDFVLGDGTLRHGYYNAPLQPDGNYTVLLRLVRRGQQAEKFTCVCYSVSA</sequence>
<evidence type="ECO:0000256" key="3">
    <source>
        <dbReference type="SAM" id="MobiDB-lite"/>
    </source>
</evidence>
<feature type="non-terminal residue" evidence="5">
    <location>
        <position position="1"/>
    </location>
</feature>
<comment type="caution">
    <text evidence="5">The sequence shown here is derived from an EMBL/GenBank/DDBJ whole genome shotgun (WGS) entry which is preliminary data.</text>
</comment>
<dbReference type="InterPro" id="IPR003961">
    <property type="entry name" value="FN3_dom"/>
</dbReference>
<dbReference type="EMBL" id="VWPX01014342">
    <property type="protein sequence ID" value="NWI17406.1"/>
    <property type="molecule type" value="Genomic_DNA"/>
</dbReference>
<feature type="non-terminal residue" evidence="5">
    <location>
        <position position="408"/>
    </location>
</feature>
<evidence type="ECO:0000256" key="2">
    <source>
        <dbReference type="ARBA" id="ARBA00023157"/>
    </source>
</evidence>
<dbReference type="Gene3D" id="2.60.40.10">
    <property type="entry name" value="Immunoglobulins"/>
    <property type="match status" value="1"/>
</dbReference>
<proteinExistence type="predicted"/>
<dbReference type="SMART" id="SM00060">
    <property type="entry name" value="FN3"/>
    <property type="match status" value="2"/>
</dbReference>
<dbReference type="CDD" id="cd00063">
    <property type="entry name" value="FN3"/>
    <property type="match status" value="1"/>
</dbReference>
<gene>
    <name evidence="5" type="primary">Ptpru_2</name>
    <name evidence="5" type="ORF">CRYSOU_R06018</name>
</gene>